<protein>
    <submittedName>
        <fullName evidence="1">Uncharacterized protein</fullName>
    </submittedName>
</protein>
<dbReference type="EMBL" id="NNRL01000168">
    <property type="protein sequence ID" value="OYR07890.1"/>
    <property type="molecule type" value="Genomic_DNA"/>
</dbReference>
<dbReference type="AlphaFoldDB" id="A0A256EZI7"/>
<organism evidence="1 2">
    <name type="scientific">Brucella grignonensis</name>
    <dbReference type="NCBI Taxonomy" id="94627"/>
    <lineage>
        <taxon>Bacteria</taxon>
        <taxon>Pseudomonadati</taxon>
        <taxon>Pseudomonadota</taxon>
        <taxon>Alphaproteobacteria</taxon>
        <taxon>Hyphomicrobiales</taxon>
        <taxon>Brucellaceae</taxon>
        <taxon>Brucella/Ochrobactrum group</taxon>
        <taxon>Brucella</taxon>
    </lineage>
</organism>
<evidence type="ECO:0000313" key="2">
    <source>
        <dbReference type="Proteomes" id="UP000216478"/>
    </source>
</evidence>
<gene>
    <name evidence="1" type="ORF">CEV33_3384</name>
</gene>
<sequence>MPSCLPSENFDLEIIELFGRAAKLDISLSTAGNQNCQQSGIDPVNMADEIGLYRHGA</sequence>
<name>A0A256EZI7_9HYPH</name>
<accession>A0A256EZI7</accession>
<reference evidence="1 2" key="1">
    <citation type="submission" date="2017-07" db="EMBL/GenBank/DDBJ databases">
        <title>Phylogenetic study on the rhizospheric bacterium Ochrobactrum sp. A44.</title>
        <authorList>
            <person name="Krzyzanowska D.M."/>
            <person name="Ossowicki A."/>
            <person name="Rajewska M."/>
            <person name="Maciag T."/>
            <person name="Kaczynski Z."/>
            <person name="Czerwicka M."/>
            <person name="Jafra S."/>
        </authorList>
    </citation>
    <scope>NUCLEOTIDE SEQUENCE [LARGE SCALE GENOMIC DNA]</scope>
    <source>
        <strain evidence="1 2">OgA9a</strain>
    </source>
</reference>
<comment type="caution">
    <text evidence="1">The sequence shown here is derived from an EMBL/GenBank/DDBJ whole genome shotgun (WGS) entry which is preliminary data.</text>
</comment>
<proteinExistence type="predicted"/>
<keyword evidence="2" id="KW-1185">Reference proteome</keyword>
<evidence type="ECO:0000313" key="1">
    <source>
        <dbReference type="EMBL" id="OYR07890.1"/>
    </source>
</evidence>
<dbReference type="Proteomes" id="UP000216478">
    <property type="component" value="Unassembled WGS sequence"/>
</dbReference>